<accession>A0A9P0LF57</accession>
<dbReference type="PANTHER" id="PTHR46263:SF1">
    <property type="entry name" value="ARMADILLO REPEAT-CONTAINING PROTEIN 7"/>
    <property type="match status" value="1"/>
</dbReference>
<evidence type="ECO:0000313" key="1">
    <source>
        <dbReference type="EMBL" id="CAH1997145.1"/>
    </source>
</evidence>
<proteinExistence type="predicted"/>
<dbReference type="Gene3D" id="1.25.10.10">
    <property type="entry name" value="Leucine-rich Repeat Variant"/>
    <property type="match status" value="1"/>
</dbReference>
<comment type="caution">
    <text evidence="1">The sequence shown here is derived from an EMBL/GenBank/DDBJ whole genome shotgun (WGS) entry which is preliminary data.</text>
</comment>
<dbReference type="OrthoDB" id="201709at2759"/>
<dbReference type="SUPFAM" id="SSF48371">
    <property type="entry name" value="ARM repeat"/>
    <property type="match status" value="1"/>
</dbReference>
<dbReference type="AlphaFoldDB" id="A0A9P0LF57"/>
<dbReference type="EMBL" id="CAKOFQ010007279">
    <property type="protein sequence ID" value="CAH1997145.1"/>
    <property type="molecule type" value="Genomic_DNA"/>
</dbReference>
<dbReference type="InterPro" id="IPR011989">
    <property type="entry name" value="ARM-like"/>
</dbReference>
<evidence type="ECO:0008006" key="3">
    <source>
        <dbReference type="Google" id="ProtNLM"/>
    </source>
</evidence>
<keyword evidence="2" id="KW-1185">Reference proteome</keyword>
<dbReference type="PANTHER" id="PTHR46263">
    <property type="entry name" value="ARMADILLO REPEAT-CONTAINING PROTEIN 7"/>
    <property type="match status" value="1"/>
</dbReference>
<name>A0A9P0LF57_ACAOB</name>
<gene>
    <name evidence="1" type="ORF">ACAOBT_LOCUS23559</name>
</gene>
<dbReference type="InterPro" id="IPR042462">
    <property type="entry name" value="ARMC7"/>
</dbReference>
<dbReference type="InterPro" id="IPR016024">
    <property type="entry name" value="ARM-type_fold"/>
</dbReference>
<dbReference type="Proteomes" id="UP001152888">
    <property type="component" value="Unassembled WGS sequence"/>
</dbReference>
<organism evidence="1 2">
    <name type="scientific">Acanthoscelides obtectus</name>
    <name type="common">Bean weevil</name>
    <name type="synonym">Bruchus obtectus</name>
    <dbReference type="NCBI Taxonomy" id="200917"/>
    <lineage>
        <taxon>Eukaryota</taxon>
        <taxon>Metazoa</taxon>
        <taxon>Ecdysozoa</taxon>
        <taxon>Arthropoda</taxon>
        <taxon>Hexapoda</taxon>
        <taxon>Insecta</taxon>
        <taxon>Pterygota</taxon>
        <taxon>Neoptera</taxon>
        <taxon>Endopterygota</taxon>
        <taxon>Coleoptera</taxon>
        <taxon>Polyphaga</taxon>
        <taxon>Cucujiformia</taxon>
        <taxon>Chrysomeloidea</taxon>
        <taxon>Chrysomelidae</taxon>
        <taxon>Bruchinae</taxon>
        <taxon>Bruchini</taxon>
        <taxon>Acanthoscelides</taxon>
    </lineage>
</organism>
<evidence type="ECO:0000313" key="2">
    <source>
        <dbReference type="Proteomes" id="UP001152888"/>
    </source>
</evidence>
<reference evidence="1" key="1">
    <citation type="submission" date="2022-03" db="EMBL/GenBank/DDBJ databases">
        <authorList>
            <person name="Sayadi A."/>
        </authorList>
    </citation>
    <scope>NUCLEOTIDE SEQUENCE</scope>
</reference>
<sequence>MFTPKFNRKVKQDNTKEFAKERYDFLKQLIHEYTTTASHECRKQTLANLANFAYDPINYEFMKQLHLVDLFISELSNDNCDLVHFALSGICNISCDPESREYIICMNGVNRISELLLHKHEDIALNALTTLYYLFESKNVTIPQDIKRKVQQYAMSCNPRYKNLGSIFLDTYRLLEQ</sequence>
<protein>
    <recommendedName>
        <fullName evidence="3">Armadillo repeat-containing protein 7</fullName>
    </recommendedName>
</protein>